<dbReference type="InterPro" id="IPR013826">
    <property type="entry name" value="Topo_IA_cen_sub3"/>
</dbReference>
<dbReference type="InterPro" id="IPR023406">
    <property type="entry name" value="Topo_IA_AS"/>
</dbReference>
<dbReference type="InterPro" id="IPR025589">
    <property type="entry name" value="Toprim_C_rpt"/>
</dbReference>
<evidence type="ECO:0000313" key="13">
    <source>
        <dbReference type="Proteomes" id="UP000829998"/>
    </source>
</evidence>
<dbReference type="Gene3D" id="2.70.20.10">
    <property type="entry name" value="Topoisomerase I, domain 3"/>
    <property type="match status" value="1"/>
</dbReference>
<dbReference type="InterPro" id="IPR028612">
    <property type="entry name" value="Topoisom_1_IA"/>
</dbReference>
<keyword evidence="4" id="KW-0460">Magnesium</keyword>
<feature type="site" description="Interaction with DNA" evidence="8">
    <location>
        <position position="33"/>
    </location>
</feature>
<evidence type="ECO:0000256" key="5">
    <source>
        <dbReference type="ARBA" id="ARBA00023029"/>
    </source>
</evidence>
<dbReference type="Pfam" id="PF13368">
    <property type="entry name" value="Toprim_C_rpt"/>
    <property type="match status" value="3"/>
</dbReference>
<feature type="site" description="Interaction with DNA" evidence="8">
    <location>
        <position position="286"/>
    </location>
</feature>
<evidence type="ECO:0000256" key="3">
    <source>
        <dbReference type="ARBA" id="ARBA00022723"/>
    </source>
</evidence>
<dbReference type="PRINTS" id="PR00417">
    <property type="entry name" value="PRTPISMRASEI"/>
</dbReference>
<dbReference type="InterPro" id="IPR013824">
    <property type="entry name" value="Topo_IA_cen_sub1"/>
</dbReference>
<reference evidence="12 13" key="1">
    <citation type="submission" date="2022-04" db="EMBL/GenBank/DDBJ databases">
        <authorList>
            <person name="Ra J.-S."/>
            <person name="Kim S.-B."/>
        </authorList>
    </citation>
    <scope>NUCLEOTIDE SEQUENCE [LARGE SCALE GENOMIC DNA]</scope>
    <source>
        <strain evidence="12 13">MMS21-Er5</strain>
    </source>
</reference>
<dbReference type="InterPro" id="IPR003602">
    <property type="entry name" value="Topo_IA_DNA-bd_dom"/>
</dbReference>
<evidence type="ECO:0000256" key="2">
    <source>
        <dbReference type="ARBA" id="ARBA00009446"/>
    </source>
</evidence>
<feature type="region of interest" description="Interaction with DNA" evidence="8">
    <location>
        <begin position="163"/>
        <end position="168"/>
    </location>
</feature>
<dbReference type="NCBIfam" id="TIGR01051">
    <property type="entry name" value="topA_bact"/>
    <property type="match status" value="1"/>
</dbReference>
<sequence>MAKNLVIVESPAKAKTIEKFLGSDFQVESSYGHIADLPSKEIGVDVENGFKPKYEVSPDKKALVTKLKSLSKNAETVWLASDEDREGEAISWHLAEELKLDRKKTKRIVFHEITKSAILKAIDNPREIDYNLVNAQQARRVLDRLVGYELSPVLWRKIKGGLSAGRVQSVSVRLIVEREREIQSFNAVATYSIVAEFVNEAGKAFKAKLPKNFNTKKEAEDFLNQNIGSKYKVADLETKPTKKSPTAPFTTSTLQQEAARKLYLPVGITMQLAQRLYEAGLITYMRTDSVNLSKEAMDAAQAEIIKSYGKEFSKPRVFANKSKGAQEAHEAIRPTDMSRHTVNIDRDQARLYDLIWKRTLASQMSDAQLERTNVKIEADNHSEIFTASGEVLLFEGFLKVYLEGHDDDEEEQEGMLPALKVNEKLANSYITATERYSRPPARYTEASLVKKLEELGIGRPSTYAPTISTIINRNYVEKGTLEGVERNYTQLTLQNSKVGEKVLKENTGSDKGKLVPTDIGTIVTDFLVKNFGNILDYNFTAKVEQDFDEIAEGNIDWAKMMQDFYNKFHPNVKEVEANAERESGERILGKDADGRQVSVRLGKFGPMAQIGEADDEDKKFASLMADQNIGNITLEEALNLFLLPKSLGEYKGEEVEVSNGRYGPYVRHGSVFISLPRGEDPLSVSKERAQELIDEKALADAPIAVYKGEAVQKGVGRFGPFIKWNGLFVNVSKKYNFDNLSQADVEELIEDKLQKNIDKVVHNWEEEGIVVEKARWGRSVILKGKIKIELSKDVDATKLTLAQVQEMIAAKTPAKKTAAKKTTTAKKAPAKKTAAKKK</sequence>
<feature type="domain" description="Toprim" evidence="10">
    <location>
        <begin position="3"/>
        <end position="113"/>
    </location>
</feature>
<dbReference type="GO" id="GO:0003917">
    <property type="term" value="F:DNA topoisomerase type I (single strand cut, ATP-independent) activity"/>
    <property type="evidence" value="ECO:0007669"/>
    <property type="project" value="UniProtKB-EC"/>
</dbReference>
<dbReference type="SMART" id="SM00493">
    <property type="entry name" value="TOPRIM"/>
    <property type="match status" value="1"/>
</dbReference>
<keyword evidence="7 8" id="KW-0413">Isomerase</keyword>
<dbReference type="InterPro" id="IPR000380">
    <property type="entry name" value="Topo_IA"/>
</dbReference>
<dbReference type="InterPro" id="IPR003601">
    <property type="entry name" value="Topo_IA_2"/>
</dbReference>
<dbReference type="EMBL" id="CP096829">
    <property type="protein sequence ID" value="UPZ17569.1"/>
    <property type="molecule type" value="Genomic_DNA"/>
</dbReference>
<comment type="catalytic activity">
    <reaction evidence="1 8">
        <text>ATP-independent breakage of single-stranded DNA, followed by passage and rejoining.</text>
        <dbReference type="EC" id="5.6.2.1"/>
    </reaction>
</comment>
<organism evidence="12 13">
    <name type="scientific">Flavobacterium humidisoli</name>
    <dbReference type="NCBI Taxonomy" id="2937442"/>
    <lineage>
        <taxon>Bacteria</taxon>
        <taxon>Pseudomonadati</taxon>
        <taxon>Bacteroidota</taxon>
        <taxon>Flavobacteriia</taxon>
        <taxon>Flavobacteriales</taxon>
        <taxon>Flavobacteriaceae</taxon>
        <taxon>Flavobacterium</taxon>
    </lineage>
</organism>
<dbReference type="CDD" id="cd00186">
    <property type="entry name" value="TOP1Ac"/>
    <property type="match status" value="1"/>
</dbReference>
<dbReference type="InterPro" id="IPR005733">
    <property type="entry name" value="TopoI_bac-type"/>
</dbReference>
<evidence type="ECO:0000313" key="12">
    <source>
        <dbReference type="EMBL" id="UPZ17569.1"/>
    </source>
</evidence>
<dbReference type="InterPro" id="IPR034149">
    <property type="entry name" value="TOPRIM_TopoI"/>
</dbReference>
<evidence type="ECO:0000256" key="9">
    <source>
        <dbReference type="SAM" id="MobiDB-lite"/>
    </source>
</evidence>
<dbReference type="CDD" id="cd03363">
    <property type="entry name" value="TOPRIM_TopoIA_TopoI"/>
    <property type="match status" value="1"/>
</dbReference>
<dbReference type="PANTHER" id="PTHR42785:SF1">
    <property type="entry name" value="DNA TOPOISOMERASE"/>
    <property type="match status" value="1"/>
</dbReference>
<name>A0ABY4LWW7_9FLAO</name>
<keyword evidence="3" id="KW-0479">Metal-binding</keyword>
<feature type="site" description="Interaction with DNA" evidence="8">
    <location>
        <position position="140"/>
    </location>
</feature>
<dbReference type="Pfam" id="PF01131">
    <property type="entry name" value="Topoisom_bac"/>
    <property type="match status" value="2"/>
</dbReference>
<feature type="compositionally biased region" description="Basic residues" evidence="9">
    <location>
        <begin position="828"/>
        <end position="838"/>
    </location>
</feature>
<evidence type="ECO:0000256" key="6">
    <source>
        <dbReference type="ARBA" id="ARBA00023125"/>
    </source>
</evidence>
<dbReference type="Pfam" id="PF01751">
    <property type="entry name" value="Toprim"/>
    <property type="match status" value="1"/>
</dbReference>
<feature type="active site" description="O-(5'-phospho-DNA)-tyrosine intermediate" evidence="8">
    <location>
        <position position="284"/>
    </location>
</feature>
<evidence type="ECO:0000256" key="7">
    <source>
        <dbReference type="ARBA" id="ARBA00023235"/>
    </source>
</evidence>
<dbReference type="RefSeq" id="WP_248729532.1">
    <property type="nucleotide sequence ID" value="NZ_CP096829.1"/>
</dbReference>
<dbReference type="PROSITE" id="PS00396">
    <property type="entry name" value="TOPO_IA_1"/>
    <property type="match status" value="1"/>
</dbReference>
<dbReference type="PROSITE" id="PS52039">
    <property type="entry name" value="TOPO_IA_2"/>
    <property type="match status" value="1"/>
</dbReference>
<evidence type="ECO:0000256" key="1">
    <source>
        <dbReference type="ARBA" id="ARBA00000213"/>
    </source>
</evidence>
<dbReference type="SMART" id="SM00436">
    <property type="entry name" value="TOP1Bc"/>
    <property type="match status" value="1"/>
</dbReference>
<feature type="site" description="Interaction with DNA" evidence="8">
    <location>
        <position position="148"/>
    </location>
</feature>
<dbReference type="InterPro" id="IPR013497">
    <property type="entry name" value="Topo_IA_cen"/>
</dbReference>
<feature type="site" description="Interaction with DNA" evidence="8">
    <location>
        <position position="155"/>
    </location>
</feature>
<evidence type="ECO:0000259" key="10">
    <source>
        <dbReference type="PROSITE" id="PS50880"/>
    </source>
</evidence>
<evidence type="ECO:0000256" key="8">
    <source>
        <dbReference type="HAMAP-Rule" id="MF_00952"/>
    </source>
</evidence>
<dbReference type="Gene3D" id="1.10.290.10">
    <property type="entry name" value="Topoisomerase I, domain 4"/>
    <property type="match status" value="1"/>
</dbReference>
<dbReference type="Proteomes" id="UP000829998">
    <property type="component" value="Chromosome"/>
</dbReference>
<dbReference type="SUPFAM" id="SSF56712">
    <property type="entry name" value="Prokaryotic type I DNA topoisomerase"/>
    <property type="match status" value="1"/>
</dbReference>
<keyword evidence="5 8" id="KW-0799">Topoisomerase</keyword>
<dbReference type="Gene3D" id="1.10.460.10">
    <property type="entry name" value="Topoisomerase I, domain 2"/>
    <property type="match status" value="2"/>
</dbReference>
<protein>
    <recommendedName>
        <fullName evidence="8">DNA topoisomerase 1</fullName>
        <ecNumber evidence="8">5.6.2.1</ecNumber>
    </recommendedName>
    <alternativeName>
        <fullName evidence="8">DNA topoisomerase I</fullName>
    </alternativeName>
</protein>
<dbReference type="HAMAP" id="MF_00952">
    <property type="entry name" value="Topoisom_1_prok"/>
    <property type="match status" value="1"/>
</dbReference>
<gene>
    <name evidence="8 12" type="primary">topA</name>
    <name evidence="12" type="ORF">M0M44_09490</name>
</gene>
<dbReference type="PROSITE" id="PS50880">
    <property type="entry name" value="TOPRIM"/>
    <property type="match status" value="1"/>
</dbReference>
<feature type="region of interest" description="Disordered" evidence="9">
    <location>
        <begin position="812"/>
        <end position="838"/>
    </location>
</feature>
<keyword evidence="6 8" id="KW-0238">DNA-binding</keyword>
<comment type="function">
    <text evidence="8">Releases the supercoiling and torsional tension of DNA, which is introduced during the DNA replication and transcription, by transiently cleaving and rejoining one strand of the DNA duplex. Introduces a single-strand break via transesterification at a target site in duplex DNA. The scissile phosphodiester is attacked by the catalytic tyrosine of the enzyme, resulting in the formation of a DNA-(5'-phosphotyrosyl)-enzyme intermediate and the expulsion of a 3'-OH DNA strand. The free DNA strand then undergoes passage around the unbroken strand, thus removing DNA supercoils. Finally, in the religation step, the DNA 3'-OH attacks the covalent intermediate to expel the active-site tyrosine and restore the DNA phosphodiester backbone.</text>
</comment>
<dbReference type="PANTHER" id="PTHR42785">
    <property type="entry name" value="DNA TOPOISOMERASE, TYPE IA, CORE"/>
    <property type="match status" value="1"/>
</dbReference>
<feature type="site" description="Interaction with DNA" evidence="8">
    <location>
        <position position="473"/>
    </location>
</feature>
<dbReference type="Gene3D" id="3.40.50.140">
    <property type="match status" value="1"/>
</dbReference>
<feature type="domain" description="Topo IA-type catalytic" evidence="11">
    <location>
        <begin position="129"/>
        <end position="573"/>
    </location>
</feature>
<evidence type="ECO:0000259" key="11">
    <source>
        <dbReference type="PROSITE" id="PS52039"/>
    </source>
</evidence>
<evidence type="ECO:0000256" key="4">
    <source>
        <dbReference type="ARBA" id="ARBA00022842"/>
    </source>
</evidence>
<proteinExistence type="inferred from homology"/>
<dbReference type="SMART" id="SM00437">
    <property type="entry name" value="TOP1Ac"/>
    <property type="match status" value="1"/>
</dbReference>
<comment type="subunit">
    <text evidence="8">Monomer.</text>
</comment>
<accession>A0ABY4LWW7</accession>
<feature type="site" description="Interaction with DNA" evidence="8">
    <location>
        <position position="139"/>
    </location>
</feature>
<dbReference type="EC" id="5.6.2.1" evidence="8"/>
<keyword evidence="13" id="KW-1185">Reference proteome</keyword>
<dbReference type="InterPro" id="IPR006171">
    <property type="entry name" value="TOPRIM_dom"/>
</dbReference>
<feature type="site" description="Interaction with DNA" evidence="8">
    <location>
        <position position="143"/>
    </location>
</feature>
<dbReference type="InterPro" id="IPR023405">
    <property type="entry name" value="Topo_IA_core_domain"/>
</dbReference>
<comment type="similarity">
    <text evidence="2 8">Belongs to the type IA topoisomerase family.</text>
</comment>
<dbReference type="InterPro" id="IPR013825">
    <property type="entry name" value="Topo_IA_cen_sub2"/>
</dbReference>